<dbReference type="AlphaFoldDB" id="A0A0X3ALF4"/>
<evidence type="ECO:0000256" key="1">
    <source>
        <dbReference type="SAM" id="Phobius"/>
    </source>
</evidence>
<accession>A0A0X3ALF4</accession>
<name>A0A0X3ALF4_9FLAO</name>
<organism evidence="2 3">
    <name type="scientific">Apibacter mensalis</name>
    <dbReference type="NCBI Taxonomy" id="1586267"/>
    <lineage>
        <taxon>Bacteria</taxon>
        <taxon>Pseudomonadati</taxon>
        <taxon>Bacteroidota</taxon>
        <taxon>Flavobacteriia</taxon>
        <taxon>Flavobacteriales</taxon>
        <taxon>Weeksellaceae</taxon>
        <taxon>Apibacter</taxon>
    </lineage>
</organism>
<dbReference type="OrthoDB" id="2234586at2"/>
<keyword evidence="1" id="KW-0472">Membrane</keyword>
<dbReference type="Proteomes" id="UP000182761">
    <property type="component" value="Unassembled WGS sequence"/>
</dbReference>
<evidence type="ECO:0000313" key="2">
    <source>
        <dbReference type="EMBL" id="CVK15202.1"/>
    </source>
</evidence>
<feature type="transmembrane region" description="Helical" evidence="1">
    <location>
        <begin position="6"/>
        <end position="28"/>
    </location>
</feature>
<keyword evidence="3" id="KW-1185">Reference proteome</keyword>
<keyword evidence="1" id="KW-0812">Transmembrane</keyword>
<evidence type="ECO:0000313" key="3">
    <source>
        <dbReference type="Proteomes" id="UP000182761"/>
    </source>
</evidence>
<proteinExistence type="predicted"/>
<gene>
    <name evidence="2" type="ORF">Ga0061079_10113</name>
</gene>
<sequence>MWYVYVVYLALILRVMLLFLGYAGLFFIDEIYKVMHHTDRIVLTYLLKNREDFMGVFIKPEHFIFPF</sequence>
<keyword evidence="1" id="KW-1133">Transmembrane helix</keyword>
<dbReference type="RefSeq" id="WP_055424446.1">
    <property type="nucleotide sequence ID" value="NZ_FCOR01000001.1"/>
</dbReference>
<dbReference type="EMBL" id="FCOR01000001">
    <property type="protein sequence ID" value="CVK15202.1"/>
    <property type="molecule type" value="Genomic_DNA"/>
</dbReference>
<protein>
    <submittedName>
        <fullName evidence="2">Uncharacterized protein</fullName>
    </submittedName>
</protein>
<reference evidence="2 3" key="1">
    <citation type="submission" date="2016-01" db="EMBL/GenBank/DDBJ databases">
        <authorList>
            <person name="McClelland M."/>
            <person name="Jain A."/>
            <person name="Saraogi P."/>
            <person name="Mendelson R."/>
            <person name="Westerman R."/>
            <person name="SanMiguel P."/>
            <person name="Csonka L."/>
        </authorList>
    </citation>
    <scope>NUCLEOTIDE SEQUENCE [LARGE SCALE GENOMIC DNA]</scope>
    <source>
        <strain evidence="2 3">R-53146</strain>
    </source>
</reference>